<evidence type="ECO:0000313" key="3">
    <source>
        <dbReference type="Proteomes" id="UP001054857"/>
    </source>
</evidence>
<keyword evidence="3" id="KW-1185">Reference proteome</keyword>
<evidence type="ECO:0000256" key="1">
    <source>
        <dbReference type="SAM" id="MobiDB-lite"/>
    </source>
</evidence>
<dbReference type="GO" id="GO:1901259">
    <property type="term" value="P:chloroplast rRNA processing"/>
    <property type="evidence" value="ECO:0007669"/>
    <property type="project" value="TreeGrafter"/>
</dbReference>
<accession>A0AAD3DEE0</accession>
<dbReference type="GO" id="GO:0035770">
    <property type="term" value="C:ribonucleoprotein granule"/>
    <property type="evidence" value="ECO:0007669"/>
    <property type="project" value="TreeGrafter"/>
</dbReference>
<organism evidence="2 3">
    <name type="scientific">Astrephomene gubernaculifera</name>
    <dbReference type="NCBI Taxonomy" id="47775"/>
    <lineage>
        <taxon>Eukaryota</taxon>
        <taxon>Viridiplantae</taxon>
        <taxon>Chlorophyta</taxon>
        <taxon>core chlorophytes</taxon>
        <taxon>Chlorophyceae</taxon>
        <taxon>CS clade</taxon>
        <taxon>Chlamydomonadales</taxon>
        <taxon>Astrephomenaceae</taxon>
        <taxon>Astrephomene</taxon>
    </lineage>
</organism>
<evidence type="ECO:0000313" key="2">
    <source>
        <dbReference type="EMBL" id="GFR40093.1"/>
    </source>
</evidence>
<dbReference type="GO" id="GO:0044528">
    <property type="term" value="P:regulation of mitochondrial mRNA stability"/>
    <property type="evidence" value="ECO:0007669"/>
    <property type="project" value="TreeGrafter"/>
</dbReference>
<name>A0AAD3DEE0_9CHLO</name>
<dbReference type="Proteomes" id="UP001054857">
    <property type="component" value="Unassembled WGS sequence"/>
</dbReference>
<comment type="caution">
    <text evidence="2">The sequence shown here is derived from an EMBL/GenBank/DDBJ whole genome shotgun (WGS) entry which is preliminary data.</text>
</comment>
<gene>
    <name evidence="2" type="ORF">Agub_g641</name>
</gene>
<proteinExistence type="predicted"/>
<dbReference type="EMBL" id="BMAR01000001">
    <property type="protein sequence ID" value="GFR40093.1"/>
    <property type="molecule type" value="Genomic_DNA"/>
</dbReference>
<dbReference type="GO" id="GO:0000963">
    <property type="term" value="P:mitochondrial RNA processing"/>
    <property type="evidence" value="ECO:0007669"/>
    <property type="project" value="TreeGrafter"/>
</dbReference>
<reference evidence="2 3" key="1">
    <citation type="journal article" date="2021" name="Sci. Rep.">
        <title>Genome sequencing of the multicellular alga Astrephomene provides insights into convergent evolution of germ-soma differentiation.</title>
        <authorList>
            <person name="Yamashita S."/>
            <person name="Yamamoto K."/>
            <person name="Matsuzaki R."/>
            <person name="Suzuki S."/>
            <person name="Yamaguchi H."/>
            <person name="Hirooka S."/>
            <person name="Minakuchi Y."/>
            <person name="Miyagishima S."/>
            <person name="Kawachi M."/>
            <person name="Toyoda A."/>
            <person name="Nozaki H."/>
        </authorList>
    </citation>
    <scope>NUCLEOTIDE SEQUENCE [LARGE SCALE GENOMIC DNA]</scope>
    <source>
        <strain evidence="2 3">NIES-4017</strain>
    </source>
</reference>
<dbReference type="PANTHER" id="PTHR21228:SF40">
    <property type="entry name" value="LD45607P"/>
    <property type="match status" value="1"/>
</dbReference>
<dbReference type="GO" id="GO:0005759">
    <property type="term" value="C:mitochondrial matrix"/>
    <property type="evidence" value="ECO:0007669"/>
    <property type="project" value="TreeGrafter"/>
</dbReference>
<dbReference type="GO" id="GO:0009507">
    <property type="term" value="C:chloroplast"/>
    <property type="evidence" value="ECO:0007669"/>
    <property type="project" value="GOC"/>
</dbReference>
<feature type="compositionally biased region" description="Low complexity" evidence="1">
    <location>
        <begin position="439"/>
        <end position="480"/>
    </location>
</feature>
<dbReference type="AlphaFoldDB" id="A0AAD3DEE0"/>
<feature type="region of interest" description="Disordered" evidence="1">
    <location>
        <begin position="439"/>
        <end position="503"/>
    </location>
</feature>
<dbReference type="PANTHER" id="PTHR21228">
    <property type="entry name" value="FAST LEU-RICH DOMAIN-CONTAINING"/>
    <property type="match status" value="1"/>
</dbReference>
<evidence type="ECO:0008006" key="4">
    <source>
        <dbReference type="Google" id="ProtNLM"/>
    </source>
</evidence>
<dbReference type="GO" id="GO:0003723">
    <property type="term" value="F:RNA binding"/>
    <property type="evidence" value="ECO:0007669"/>
    <property type="project" value="TreeGrafter"/>
</dbReference>
<protein>
    <recommendedName>
        <fullName evidence="4">RAP domain-containing protein</fullName>
    </recommendedName>
</protein>
<sequence length="856" mass="90550">MSLWRGGVANVTYALQGGCAMLAGRTTSTLVALPTLPNNEQDLNGCVVDCVDFRQSCQGIYVAGTVSGPPVQQLLNPILAAKRCAGPYRTRQAPCSVGPGSLYRQMATYRPAIAATVPSPLPPSRTSSPAAALLGDRTRLAVELPGRSGPPRDTLAAGFPVQQQLLAGASSVHVVRSLHGMVSVMTAAEAARDLLAAIKEPVSFPKLAANLSKHYTAELFDALSGLVQSHMDELSGAELSNLLWAYATVNHQDPSLASSVVQSLIGRLSELGPLELANALWALSRLRLYDAQFVTAASERVWDALPAASPRQLTAILQAYAWFRQQDPQLEDDEDLMRSIASKLRAQVPAASAAELALAMSSMARLRRADEALLADACAALERGAPKAGLQVLAEAAWACAILQHRDASLMEAVAERVAEALRVASGLVPAPPAVAAGVSSSLPLPLRPKTGAKGATGASAAQSTAAQQQAKQRKGTGAQEVGGAARRSVEEQQQQVSLEPGVAAGPPTRFSALWPTQVGPGGHTSPYGLYDRFNPSLPDEWHASTSSGLSFGVLTGIVLSSIGAAETSSASAAADAAALLDADVISKLLWSFGVLHCYSGPLYTLLFRQLPRVHYDRASWSSLARLMGAQIKSFELQGPGQGYSRVNPLEAESANAWARFMRGRPPAHKLPDHFLPAAFVAFHAEAAGRDLSWADGVARPSTPDLTQPQVPGQALSRLALQQEVAAALRGMGLELRASATVDGLFHLEHTTLINGLSICLEVLAAGCCTLDAPYRPMGPAAARLQSLEFRGWTPLVVPFHEWAALAAEDRPPVAAEQATAEARKLYLRRKLEELIGEELPPLPLKPVKRRSGKSR</sequence>
<dbReference type="InterPro" id="IPR050870">
    <property type="entry name" value="FAST_kinase"/>
</dbReference>